<evidence type="ECO:0000256" key="1">
    <source>
        <dbReference type="SAM" id="MobiDB-lite"/>
    </source>
</evidence>
<evidence type="ECO:0000313" key="2">
    <source>
        <dbReference type="EMBL" id="MPC88121.1"/>
    </source>
</evidence>
<accession>A0A5B7IRC9</accession>
<proteinExistence type="predicted"/>
<feature type="region of interest" description="Disordered" evidence="1">
    <location>
        <begin position="54"/>
        <end position="84"/>
    </location>
</feature>
<dbReference type="AlphaFoldDB" id="A0A5B7IRC9"/>
<feature type="compositionally biased region" description="Acidic residues" evidence="1">
    <location>
        <begin position="9"/>
        <end position="18"/>
    </location>
</feature>
<keyword evidence="3" id="KW-1185">Reference proteome</keyword>
<dbReference type="Proteomes" id="UP000324222">
    <property type="component" value="Unassembled WGS sequence"/>
</dbReference>
<organism evidence="2 3">
    <name type="scientific">Portunus trituberculatus</name>
    <name type="common">Swimming crab</name>
    <name type="synonym">Neptunus trituberculatus</name>
    <dbReference type="NCBI Taxonomy" id="210409"/>
    <lineage>
        <taxon>Eukaryota</taxon>
        <taxon>Metazoa</taxon>
        <taxon>Ecdysozoa</taxon>
        <taxon>Arthropoda</taxon>
        <taxon>Crustacea</taxon>
        <taxon>Multicrustacea</taxon>
        <taxon>Malacostraca</taxon>
        <taxon>Eumalacostraca</taxon>
        <taxon>Eucarida</taxon>
        <taxon>Decapoda</taxon>
        <taxon>Pleocyemata</taxon>
        <taxon>Brachyura</taxon>
        <taxon>Eubrachyura</taxon>
        <taxon>Portunoidea</taxon>
        <taxon>Portunidae</taxon>
        <taxon>Portuninae</taxon>
        <taxon>Portunus</taxon>
    </lineage>
</organism>
<dbReference type="EMBL" id="VSRR010076729">
    <property type="protein sequence ID" value="MPC88121.1"/>
    <property type="molecule type" value="Genomic_DNA"/>
</dbReference>
<reference evidence="2 3" key="1">
    <citation type="submission" date="2019-05" db="EMBL/GenBank/DDBJ databases">
        <title>Another draft genome of Portunus trituberculatus and its Hox gene families provides insights of decapod evolution.</title>
        <authorList>
            <person name="Jeong J.-H."/>
            <person name="Song I."/>
            <person name="Kim S."/>
            <person name="Choi T."/>
            <person name="Kim D."/>
            <person name="Ryu S."/>
            <person name="Kim W."/>
        </authorList>
    </citation>
    <scope>NUCLEOTIDE SEQUENCE [LARGE SCALE GENOMIC DNA]</scope>
    <source>
        <tissue evidence="2">Muscle</tissue>
    </source>
</reference>
<gene>
    <name evidence="2" type="ORF">E2C01_083014</name>
</gene>
<comment type="caution">
    <text evidence="2">The sequence shown here is derived from an EMBL/GenBank/DDBJ whole genome shotgun (WGS) entry which is preliminary data.</text>
</comment>
<feature type="region of interest" description="Disordered" evidence="1">
    <location>
        <begin position="1"/>
        <end position="31"/>
    </location>
</feature>
<name>A0A5B7IRC9_PORTR</name>
<evidence type="ECO:0000313" key="3">
    <source>
        <dbReference type="Proteomes" id="UP000324222"/>
    </source>
</evidence>
<protein>
    <submittedName>
        <fullName evidence="2">Uncharacterized protein</fullName>
    </submittedName>
</protein>
<sequence>MNQTCLGKEEEEEEEEESAGNLGAQPGVGRKLRPLCGSEAAWLEVNSLSTAAAQQREIQARRGHQAGTPTHCHPARAALTSKTR</sequence>